<gene>
    <name evidence="1" type="ORF">SAMN05444165_0149</name>
</gene>
<evidence type="ECO:0000313" key="2">
    <source>
        <dbReference type="Proteomes" id="UP000185151"/>
    </source>
</evidence>
<proteinExistence type="predicted"/>
<dbReference type="AlphaFoldDB" id="A0A1N6FDZ9"/>
<dbReference type="RefSeq" id="WP_171991566.1">
    <property type="nucleotide sequence ID" value="NZ_FSRU01000001.1"/>
</dbReference>
<organism evidence="1 2">
    <name type="scientific">Paraburkholderia phenazinium</name>
    <dbReference type="NCBI Taxonomy" id="60549"/>
    <lineage>
        <taxon>Bacteria</taxon>
        <taxon>Pseudomonadati</taxon>
        <taxon>Pseudomonadota</taxon>
        <taxon>Betaproteobacteria</taxon>
        <taxon>Burkholderiales</taxon>
        <taxon>Burkholderiaceae</taxon>
        <taxon>Paraburkholderia</taxon>
    </lineage>
</organism>
<reference evidence="1 2" key="1">
    <citation type="submission" date="2016-11" db="EMBL/GenBank/DDBJ databases">
        <authorList>
            <person name="Jaros S."/>
            <person name="Januszkiewicz K."/>
            <person name="Wedrychowicz H."/>
        </authorList>
    </citation>
    <scope>NUCLEOTIDE SEQUENCE [LARGE SCALE GENOMIC DNA]</scope>
    <source>
        <strain evidence="1 2">GAS95</strain>
    </source>
</reference>
<sequence length="48" mass="5346">MMSALLETIGALALLGSFAAHLSPYRTAQGKRIALRLKLLLAKFYRRL</sequence>
<name>A0A1N6FDZ9_9BURK</name>
<accession>A0A1N6FDZ9</accession>
<dbReference type="Proteomes" id="UP000185151">
    <property type="component" value="Unassembled WGS sequence"/>
</dbReference>
<protein>
    <submittedName>
        <fullName evidence="1">Uncharacterized protein</fullName>
    </submittedName>
</protein>
<dbReference type="EMBL" id="FSRU01000001">
    <property type="protein sequence ID" value="SIN93511.1"/>
    <property type="molecule type" value="Genomic_DNA"/>
</dbReference>
<keyword evidence="2" id="KW-1185">Reference proteome</keyword>
<evidence type="ECO:0000313" key="1">
    <source>
        <dbReference type="EMBL" id="SIN93511.1"/>
    </source>
</evidence>